<keyword evidence="2" id="KW-0479">Metal-binding</keyword>
<dbReference type="AlphaFoldDB" id="C7LYF6"/>
<dbReference type="PANTHER" id="PTHR33693:SF3">
    <property type="entry name" value="TYPE-5 URACIL-DNA GLYCOSYLASE"/>
    <property type="match status" value="1"/>
</dbReference>
<protein>
    <recommendedName>
        <fullName evidence="9">Type-5 uracil-DNA glycosylase</fullName>
    </recommendedName>
</protein>
<evidence type="ECO:0000256" key="1">
    <source>
        <dbReference type="ARBA" id="ARBA00022485"/>
    </source>
</evidence>
<keyword evidence="1" id="KW-0004">4Fe-4S</keyword>
<dbReference type="GO" id="GO:0051539">
    <property type="term" value="F:4 iron, 4 sulfur cluster binding"/>
    <property type="evidence" value="ECO:0007669"/>
    <property type="project" value="UniProtKB-KW"/>
</dbReference>
<keyword evidence="4" id="KW-0378">Hydrolase</keyword>
<comment type="similarity">
    <text evidence="8">Belongs to the uracil-DNA glycosylase (UDG) superfamily. Type 5 (UDGb) family.</text>
</comment>
<dbReference type="KEGG" id="afo:Afer_0818"/>
<evidence type="ECO:0000313" key="11">
    <source>
        <dbReference type="EMBL" id="ACU53764.1"/>
    </source>
</evidence>
<dbReference type="GO" id="GO:0033958">
    <property type="term" value="F:DNA-deoxyinosine glycosylase activity"/>
    <property type="evidence" value="ECO:0007669"/>
    <property type="project" value="InterPro"/>
</dbReference>
<dbReference type="Gene3D" id="3.40.470.10">
    <property type="entry name" value="Uracil-DNA glycosylase-like domain"/>
    <property type="match status" value="1"/>
</dbReference>
<dbReference type="CDD" id="cd10031">
    <property type="entry name" value="UDG-F5_TTUDGB_like"/>
    <property type="match status" value="1"/>
</dbReference>
<evidence type="ECO:0000256" key="7">
    <source>
        <dbReference type="ARBA" id="ARBA00023204"/>
    </source>
</evidence>
<dbReference type="PANTHER" id="PTHR33693">
    <property type="entry name" value="TYPE-5 URACIL-DNA GLYCOSYLASE"/>
    <property type="match status" value="1"/>
</dbReference>
<dbReference type="eggNOG" id="COG1573">
    <property type="taxonomic scope" value="Bacteria"/>
</dbReference>
<keyword evidence="7" id="KW-0234">DNA repair</keyword>
<evidence type="ECO:0000313" key="12">
    <source>
        <dbReference type="Proteomes" id="UP000000771"/>
    </source>
</evidence>
<sequence>MATALEQLAQDILTCCRCDRLVEWRRTTSQSDWVALPVPGFGDPAARILVVGLAPSRRGANAHGRMFTGDPSAAFLTAALWRLGLANQPTSTSRDDGLVLTDVWLSAAARCAPPDNRPRAGELAACRPYLVRELELVPWRSAVALGAIAWSALAAALGEPLGRFRHGERIELGRGRLVLASYHPSPQNTAPRRLTPAMLDTVLADALAHASAATT</sequence>
<dbReference type="Proteomes" id="UP000000771">
    <property type="component" value="Chromosome"/>
</dbReference>
<dbReference type="RefSeq" id="WP_015798253.1">
    <property type="nucleotide sequence ID" value="NC_013124.1"/>
</dbReference>
<organism evidence="11 12">
    <name type="scientific">Acidimicrobium ferrooxidans (strain DSM 10331 / JCM 15462 / NBRC 103882 / ICP)</name>
    <dbReference type="NCBI Taxonomy" id="525909"/>
    <lineage>
        <taxon>Bacteria</taxon>
        <taxon>Bacillati</taxon>
        <taxon>Actinomycetota</taxon>
        <taxon>Acidimicrobiia</taxon>
        <taxon>Acidimicrobiales</taxon>
        <taxon>Acidimicrobiaceae</taxon>
        <taxon>Acidimicrobium</taxon>
    </lineage>
</organism>
<name>C7LYF6_ACIFD</name>
<gene>
    <name evidence="11" type="ordered locus">Afer_0818</name>
</gene>
<keyword evidence="5" id="KW-0408">Iron</keyword>
<accession>C7LYF6</accession>
<dbReference type="STRING" id="525909.Afer_0818"/>
<dbReference type="InterPro" id="IPR036895">
    <property type="entry name" value="Uracil-DNA_glycosylase-like_sf"/>
</dbReference>
<keyword evidence="6" id="KW-0411">Iron-sulfur</keyword>
<evidence type="ECO:0000259" key="10">
    <source>
        <dbReference type="SMART" id="SM00986"/>
    </source>
</evidence>
<dbReference type="InterPro" id="IPR051536">
    <property type="entry name" value="UDG_Type-4/5"/>
</dbReference>
<dbReference type="SMART" id="SM00986">
    <property type="entry name" value="UDG"/>
    <property type="match status" value="1"/>
</dbReference>
<dbReference type="GO" id="GO:0046872">
    <property type="term" value="F:metal ion binding"/>
    <property type="evidence" value="ECO:0007669"/>
    <property type="project" value="UniProtKB-KW"/>
</dbReference>
<evidence type="ECO:0000256" key="2">
    <source>
        <dbReference type="ARBA" id="ARBA00022723"/>
    </source>
</evidence>
<dbReference type="InterPro" id="IPR044147">
    <property type="entry name" value="UdgB-like"/>
</dbReference>
<feature type="domain" description="Uracil-DNA glycosylase-like" evidence="10">
    <location>
        <begin position="39"/>
        <end position="203"/>
    </location>
</feature>
<dbReference type="GO" id="GO:0004844">
    <property type="term" value="F:uracil DNA N-glycosylase activity"/>
    <property type="evidence" value="ECO:0007669"/>
    <property type="project" value="InterPro"/>
</dbReference>
<dbReference type="HOGENOM" id="CLU_083279_0_0_11"/>
<evidence type="ECO:0000256" key="8">
    <source>
        <dbReference type="ARBA" id="ARBA00023779"/>
    </source>
</evidence>
<dbReference type="GO" id="GO:0006284">
    <property type="term" value="P:base-excision repair"/>
    <property type="evidence" value="ECO:0007669"/>
    <property type="project" value="InterPro"/>
</dbReference>
<proteinExistence type="inferred from homology"/>
<reference evidence="11 12" key="1">
    <citation type="journal article" date="2009" name="Stand. Genomic Sci.">
        <title>Complete genome sequence of Acidimicrobium ferrooxidans type strain (ICP).</title>
        <authorList>
            <person name="Clum A."/>
            <person name="Nolan M."/>
            <person name="Lang E."/>
            <person name="Glavina Del Rio T."/>
            <person name="Tice H."/>
            <person name="Copeland A."/>
            <person name="Cheng J.F."/>
            <person name="Lucas S."/>
            <person name="Chen F."/>
            <person name="Bruce D."/>
            <person name="Goodwin L."/>
            <person name="Pitluck S."/>
            <person name="Ivanova N."/>
            <person name="Mavrommatis K."/>
            <person name="Mikhailova N."/>
            <person name="Pati A."/>
            <person name="Chen A."/>
            <person name="Palaniappan K."/>
            <person name="Goker M."/>
            <person name="Spring S."/>
            <person name="Land M."/>
            <person name="Hauser L."/>
            <person name="Chang Y.J."/>
            <person name="Jeffries C.C."/>
            <person name="Chain P."/>
            <person name="Bristow J."/>
            <person name="Eisen J.A."/>
            <person name="Markowitz V."/>
            <person name="Hugenholtz P."/>
            <person name="Kyrpides N.C."/>
            <person name="Klenk H.P."/>
            <person name="Lapidus A."/>
        </authorList>
    </citation>
    <scope>NUCLEOTIDE SEQUENCE [LARGE SCALE GENOMIC DNA]</scope>
    <source>
        <strain evidence="12">DSM 10331 / JCM 15462 / NBRC 103882 / ICP</strain>
    </source>
</reference>
<evidence type="ECO:0000256" key="5">
    <source>
        <dbReference type="ARBA" id="ARBA00023004"/>
    </source>
</evidence>
<dbReference type="EMBL" id="CP001631">
    <property type="protein sequence ID" value="ACU53764.1"/>
    <property type="molecule type" value="Genomic_DNA"/>
</dbReference>
<evidence type="ECO:0000256" key="3">
    <source>
        <dbReference type="ARBA" id="ARBA00022763"/>
    </source>
</evidence>
<evidence type="ECO:0000256" key="4">
    <source>
        <dbReference type="ARBA" id="ARBA00022801"/>
    </source>
</evidence>
<dbReference type="OrthoDB" id="9787663at2"/>
<keyword evidence="12" id="KW-1185">Reference proteome</keyword>
<dbReference type="SUPFAM" id="SSF52141">
    <property type="entry name" value="Uracil-DNA glycosylase-like"/>
    <property type="match status" value="1"/>
</dbReference>
<dbReference type="SMART" id="SM00987">
    <property type="entry name" value="UreE_C"/>
    <property type="match status" value="1"/>
</dbReference>
<keyword evidence="3" id="KW-0227">DNA damage</keyword>
<dbReference type="InterPro" id="IPR005122">
    <property type="entry name" value="Uracil-DNA_glycosylase-like"/>
</dbReference>
<dbReference type="Pfam" id="PF03167">
    <property type="entry name" value="UDG"/>
    <property type="match status" value="1"/>
</dbReference>
<evidence type="ECO:0000256" key="6">
    <source>
        <dbReference type="ARBA" id="ARBA00023014"/>
    </source>
</evidence>
<evidence type="ECO:0000256" key="9">
    <source>
        <dbReference type="ARBA" id="ARBA00023887"/>
    </source>
</evidence>